<dbReference type="AlphaFoldDB" id="A0A0R1UEC2"/>
<gene>
    <name evidence="1" type="ORF">FC46_GL000860</name>
</gene>
<accession>A0A0R1UEC2</accession>
<dbReference type="Proteomes" id="UP000051036">
    <property type="component" value="Unassembled WGS sequence"/>
</dbReference>
<dbReference type="Pfam" id="PF08951">
    <property type="entry name" value="EntA_Immun"/>
    <property type="match status" value="1"/>
</dbReference>
<dbReference type="OrthoDB" id="2316863at2"/>
<dbReference type="InterPro" id="IPR015046">
    <property type="entry name" value="LciA_Immunity-like"/>
</dbReference>
<dbReference type="GO" id="GO:0030153">
    <property type="term" value="P:bacteriocin immunity"/>
    <property type="evidence" value="ECO:0007669"/>
    <property type="project" value="InterPro"/>
</dbReference>
<dbReference type="EMBL" id="AZFM01000025">
    <property type="protein sequence ID" value="KRL89304.1"/>
    <property type="molecule type" value="Genomic_DNA"/>
</dbReference>
<comment type="caution">
    <text evidence="1">The sequence shown here is derived from an EMBL/GenBank/DDBJ whole genome shotgun (WGS) entry which is preliminary data.</text>
</comment>
<dbReference type="RefSeq" id="WP_057799289.1">
    <property type="nucleotide sequence ID" value="NZ_AZFM01000025.1"/>
</dbReference>
<evidence type="ECO:0008006" key="3">
    <source>
        <dbReference type="Google" id="ProtNLM"/>
    </source>
</evidence>
<proteinExistence type="predicted"/>
<evidence type="ECO:0000313" key="1">
    <source>
        <dbReference type="EMBL" id="KRL89304.1"/>
    </source>
</evidence>
<organism evidence="1 2">
    <name type="scientific">Lactobacillus kalixensis DSM 16043</name>
    <dbReference type="NCBI Taxonomy" id="1423763"/>
    <lineage>
        <taxon>Bacteria</taxon>
        <taxon>Bacillati</taxon>
        <taxon>Bacillota</taxon>
        <taxon>Bacilli</taxon>
        <taxon>Lactobacillales</taxon>
        <taxon>Lactobacillaceae</taxon>
        <taxon>Lactobacillus</taxon>
    </lineage>
</organism>
<sequence>MFGRKKQTKIEDQLIAEINEILEDETIKNVEQAALIRVKTRLEKGEYMQRVLNDFLAEVRPLALKSQLSPNVGKFYSDIINSAYSQSGWSGLRFM</sequence>
<protein>
    <recommendedName>
        <fullName evidence="3">Bacteriocin immunity protein</fullName>
    </recommendedName>
</protein>
<keyword evidence="2" id="KW-1185">Reference proteome</keyword>
<evidence type="ECO:0000313" key="2">
    <source>
        <dbReference type="Proteomes" id="UP000051036"/>
    </source>
</evidence>
<dbReference type="PATRIC" id="fig|1423763.3.peg.872"/>
<dbReference type="STRING" id="1423763.FC46_GL000860"/>
<dbReference type="CDD" id="cd21059">
    <property type="entry name" value="LciA-like"/>
    <property type="match status" value="1"/>
</dbReference>
<name>A0A0R1UEC2_9LACO</name>
<reference evidence="1 2" key="1">
    <citation type="journal article" date="2015" name="Genome Announc.">
        <title>Expanding the biotechnology potential of lactobacilli through comparative genomics of 213 strains and associated genera.</title>
        <authorList>
            <person name="Sun Z."/>
            <person name="Harris H.M."/>
            <person name="McCann A."/>
            <person name="Guo C."/>
            <person name="Argimon S."/>
            <person name="Zhang W."/>
            <person name="Yang X."/>
            <person name="Jeffery I.B."/>
            <person name="Cooney J.C."/>
            <person name="Kagawa T.F."/>
            <person name="Liu W."/>
            <person name="Song Y."/>
            <person name="Salvetti E."/>
            <person name="Wrobel A."/>
            <person name="Rasinkangas P."/>
            <person name="Parkhill J."/>
            <person name="Rea M.C."/>
            <person name="O'Sullivan O."/>
            <person name="Ritari J."/>
            <person name="Douillard F.P."/>
            <person name="Paul Ross R."/>
            <person name="Yang R."/>
            <person name="Briner A.E."/>
            <person name="Felis G.E."/>
            <person name="de Vos W.M."/>
            <person name="Barrangou R."/>
            <person name="Klaenhammer T.R."/>
            <person name="Caufield P.W."/>
            <person name="Cui Y."/>
            <person name="Zhang H."/>
            <person name="O'Toole P.W."/>
        </authorList>
    </citation>
    <scope>NUCLEOTIDE SEQUENCE [LARGE SCALE GENOMIC DNA]</scope>
    <source>
        <strain evidence="1 2">DSM 16043</strain>
    </source>
</reference>